<evidence type="ECO:0000256" key="5">
    <source>
        <dbReference type="ARBA" id="ARBA00022989"/>
    </source>
</evidence>
<keyword evidence="3" id="KW-0547">Nucleotide-binding</keyword>
<evidence type="ECO:0000256" key="6">
    <source>
        <dbReference type="ARBA" id="ARBA00023136"/>
    </source>
</evidence>
<dbReference type="Gene3D" id="1.20.1560.10">
    <property type="entry name" value="ABC transporter type 1, transmembrane domain"/>
    <property type="match status" value="2"/>
</dbReference>
<dbReference type="Pfam" id="PF00005">
    <property type="entry name" value="ABC_tran"/>
    <property type="match status" value="2"/>
</dbReference>
<dbReference type="SUPFAM" id="SSF90123">
    <property type="entry name" value="ABC transporter transmembrane region"/>
    <property type="match status" value="2"/>
</dbReference>
<keyword evidence="4 11" id="KW-0067">ATP-binding</keyword>
<keyword evidence="6 8" id="KW-0472">Membrane</keyword>
<dbReference type="PANTHER" id="PTHR24221:SF654">
    <property type="entry name" value="ATP-BINDING CASSETTE SUB-FAMILY B MEMBER 6"/>
    <property type="match status" value="1"/>
</dbReference>
<dbReference type="EMBL" id="BAABKM010000001">
    <property type="protein sequence ID" value="GAA4690158.1"/>
    <property type="molecule type" value="Genomic_DNA"/>
</dbReference>
<dbReference type="InterPro" id="IPR003439">
    <property type="entry name" value="ABC_transporter-like_ATP-bd"/>
</dbReference>
<dbReference type="Pfam" id="PF00664">
    <property type="entry name" value="ABC_membrane"/>
    <property type="match status" value="1"/>
</dbReference>
<reference evidence="12" key="1">
    <citation type="journal article" date="2019" name="Int. J. Syst. Evol. Microbiol.">
        <title>The Global Catalogue of Microorganisms (GCM) 10K type strain sequencing project: providing services to taxonomists for standard genome sequencing and annotation.</title>
        <authorList>
            <consortium name="The Broad Institute Genomics Platform"/>
            <consortium name="The Broad Institute Genome Sequencing Center for Infectious Disease"/>
            <person name="Wu L."/>
            <person name="Ma J."/>
        </authorList>
    </citation>
    <scope>NUCLEOTIDE SEQUENCE [LARGE SCALE GENOMIC DNA]</scope>
    <source>
        <strain evidence="12">JCM 18531</strain>
    </source>
</reference>
<dbReference type="InterPro" id="IPR011527">
    <property type="entry name" value="ABC1_TM_dom"/>
</dbReference>
<feature type="region of interest" description="Disordered" evidence="7">
    <location>
        <begin position="1"/>
        <end position="36"/>
    </location>
</feature>
<dbReference type="PROSITE" id="PS50929">
    <property type="entry name" value="ABC_TM1F"/>
    <property type="match status" value="2"/>
</dbReference>
<feature type="region of interest" description="Disordered" evidence="7">
    <location>
        <begin position="60"/>
        <end position="84"/>
    </location>
</feature>
<feature type="transmembrane region" description="Helical" evidence="8">
    <location>
        <begin position="727"/>
        <end position="747"/>
    </location>
</feature>
<dbReference type="PROSITE" id="PS50893">
    <property type="entry name" value="ABC_TRANSPORTER_2"/>
    <property type="match status" value="2"/>
</dbReference>
<dbReference type="SMART" id="SM00382">
    <property type="entry name" value="AAA"/>
    <property type="match status" value="2"/>
</dbReference>
<proteinExistence type="predicted"/>
<evidence type="ECO:0000313" key="12">
    <source>
        <dbReference type="Proteomes" id="UP001499974"/>
    </source>
</evidence>
<dbReference type="GO" id="GO:0005524">
    <property type="term" value="F:ATP binding"/>
    <property type="evidence" value="ECO:0007669"/>
    <property type="project" value="UniProtKB-KW"/>
</dbReference>
<dbReference type="SUPFAM" id="SSF52540">
    <property type="entry name" value="P-loop containing nucleoside triphosphate hydrolases"/>
    <property type="match status" value="2"/>
</dbReference>
<feature type="domain" description="ABC transmembrane type-1" evidence="10">
    <location>
        <begin position="695"/>
        <end position="932"/>
    </location>
</feature>
<organism evidence="11 12">
    <name type="scientific">Nocardioides conyzicola</name>
    <dbReference type="NCBI Taxonomy" id="1651781"/>
    <lineage>
        <taxon>Bacteria</taxon>
        <taxon>Bacillati</taxon>
        <taxon>Actinomycetota</taxon>
        <taxon>Actinomycetes</taxon>
        <taxon>Propionibacteriales</taxon>
        <taxon>Nocardioidaceae</taxon>
        <taxon>Nocardioides</taxon>
    </lineage>
</organism>
<accession>A0ABP8WL38</accession>
<comment type="caution">
    <text evidence="11">The sequence shown here is derived from an EMBL/GenBank/DDBJ whole genome shotgun (WGS) entry which is preliminary data.</text>
</comment>
<evidence type="ECO:0000256" key="8">
    <source>
        <dbReference type="SAM" id="Phobius"/>
    </source>
</evidence>
<feature type="transmembrane region" description="Helical" evidence="8">
    <location>
        <begin position="690"/>
        <end position="715"/>
    </location>
</feature>
<feature type="domain" description="ABC transporter" evidence="9">
    <location>
        <begin position="1009"/>
        <end position="1230"/>
    </location>
</feature>
<name>A0ABP8WL38_9ACTN</name>
<evidence type="ECO:0000259" key="10">
    <source>
        <dbReference type="PROSITE" id="PS50929"/>
    </source>
</evidence>
<feature type="domain" description="ABC transporter" evidence="9">
    <location>
        <begin position="405"/>
        <end position="638"/>
    </location>
</feature>
<feature type="compositionally biased region" description="Polar residues" evidence="7">
    <location>
        <begin position="63"/>
        <end position="77"/>
    </location>
</feature>
<protein>
    <submittedName>
        <fullName evidence="11">ATP-binding cassette domain-containing protein</fullName>
    </submittedName>
</protein>
<evidence type="ECO:0000256" key="2">
    <source>
        <dbReference type="ARBA" id="ARBA00022692"/>
    </source>
</evidence>
<dbReference type="InterPro" id="IPR003593">
    <property type="entry name" value="AAA+_ATPase"/>
</dbReference>
<dbReference type="InterPro" id="IPR027417">
    <property type="entry name" value="P-loop_NTPase"/>
</dbReference>
<evidence type="ECO:0000313" key="11">
    <source>
        <dbReference type="EMBL" id="GAA4690158.1"/>
    </source>
</evidence>
<sequence>MTGCGVSLRHGGERQHGSQQRSDDQHPTHLHPTFRDCDARIGPQVVRSVKAGDDCPYRAVPSTPMSTTLGPDRTVTSARLDPPAPSRTVDWRRLRTPVAVCALVACAVAAIGTSLGSLVAGRLADNATDRLVGVLAICVIGAALLDTVARTLWAGTVDRAEGRLRADLLDAAMHQPLSALTEQAVGEVLDRIDDDTHEVGTLLRQSGWMAIRTVFASGPLWIVAGVTWWPAFFLFPVTGLAALTVVRPLLPEISTRKVVEEAAWTDHAAALEEGVAGRDDLRASLGQAHVLRRCTELAARVHALFDAVLQVEARVTRRAGSMLHAVLAGTALVGVTLVVNDHLGTASLVTLFLVTTMFVGQVDQLARHLPDLQEGFGAVIRLRGVLGSEREPSDGAPVPDGPLDVRFSDLHFAYAEGRFALQHVDLHVPAGSTLALVGRTGSGKSTLASLLSRAVEPEPGSVFLGGVDVLDLGLQSLRSTVGVVTQRTEVLAGTLAENIALFEDVPRARIEEAVAELGLDGWVAGLSAGLDTLLGPGGTTLSAGEEQLVAFARLLVRDVSVVVLDEATARMDPVTEANVVRAAERLLSGRTGLLVAHRLSTTERAEQVAVLDNGRVVQRGPRARLAVEQGPFRSLLTASAEEDRGAVVEGGSTQVGTARRVGTPPAAPVLEPVPGLARATWSALVVEPQWGVLSIAIFLASALCGAFGAVTGWIWGHLIVALQRGDTPTMLTAAVVLSLLASPLLLAEAIRLYPRWWIAVMLRVRTSVLAGQTEQHRLRRTPPGEVVARTMDADRLARYADRWVDFCNGLVIAALTAILAQSLLAGGVLLAVMVASSLASTLGRRVAGRSAAASAAARARFGRSLVSALDSIRTVKLAASTPSVHGHLREVDGGRVDAAVREHRVQALLDGVPIVMVQCGVVAAWGILAAGGWGLATALLVAGAVNGFDWFGRVAGAVITEAPGTRAWMQTTSRLAGGGDLMHLPEGVDLVRGVAPAPAPGPRDPLRTLELRGVSAVHDDGTIGVSDVDLTVGAQELVLLLGQVGSGKSSLLSALAGLVSSTGEIRWNGEAATDPETFLRPGRVAHVAQVPRVLSGTFTDNVRLDHLDRVVLPAIESARLLPDVESAGGPDSLVGHRGVRLSGGQVQRLALARGLACDAELLLADDVSSALDAATEIELWSALRDRGATVIGATSKRAALAQADRVVVLVEGRIAAVGPWTELSAAWGHLAG</sequence>
<keyword evidence="12" id="KW-1185">Reference proteome</keyword>
<evidence type="ECO:0000256" key="1">
    <source>
        <dbReference type="ARBA" id="ARBA00004651"/>
    </source>
</evidence>
<comment type="subcellular location">
    <subcellularLocation>
        <location evidence="1">Cell membrane</location>
        <topology evidence="1">Multi-pass membrane protein</topology>
    </subcellularLocation>
</comment>
<evidence type="ECO:0000256" key="3">
    <source>
        <dbReference type="ARBA" id="ARBA00022741"/>
    </source>
</evidence>
<dbReference type="Gene3D" id="3.40.50.300">
    <property type="entry name" value="P-loop containing nucleotide triphosphate hydrolases"/>
    <property type="match status" value="2"/>
</dbReference>
<feature type="domain" description="ABC transmembrane type-1" evidence="10">
    <location>
        <begin position="102"/>
        <end position="374"/>
    </location>
</feature>
<evidence type="ECO:0000259" key="9">
    <source>
        <dbReference type="PROSITE" id="PS50893"/>
    </source>
</evidence>
<evidence type="ECO:0000256" key="7">
    <source>
        <dbReference type="SAM" id="MobiDB-lite"/>
    </source>
</evidence>
<keyword evidence="5 8" id="KW-1133">Transmembrane helix</keyword>
<feature type="compositionally biased region" description="Basic and acidic residues" evidence="7">
    <location>
        <begin position="10"/>
        <end position="36"/>
    </location>
</feature>
<evidence type="ECO:0000256" key="4">
    <source>
        <dbReference type="ARBA" id="ARBA00022840"/>
    </source>
</evidence>
<feature type="transmembrane region" description="Helical" evidence="8">
    <location>
        <begin position="131"/>
        <end position="153"/>
    </location>
</feature>
<dbReference type="PANTHER" id="PTHR24221">
    <property type="entry name" value="ATP-BINDING CASSETTE SUB-FAMILY B"/>
    <property type="match status" value="1"/>
</dbReference>
<dbReference type="Proteomes" id="UP001499974">
    <property type="component" value="Unassembled WGS sequence"/>
</dbReference>
<dbReference type="InterPro" id="IPR036640">
    <property type="entry name" value="ABC1_TM_sf"/>
</dbReference>
<gene>
    <name evidence="11" type="ORF">GCM10023349_00680</name>
</gene>
<keyword evidence="2 8" id="KW-0812">Transmembrane</keyword>
<feature type="transmembrane region" description="Helical" evidence="8">
    <location>
        <begin position="810"/>
        <end position="835"/>
    </location>
</feature>
<feature type="transmembrane region" description="Helical" evidence="8">
    <location>
        <begin position="97"/>
        <end position="119"/>
    </location>
</feature>
<dbReference type="InterPro" id="IPR039421">
    <property type="entry name" value="Type_1_exporter"/>
</dbReference>